<dbReference type="CDD" id="cd02440">
    <property type="entry name" value="AdoMet_MTases"/>
    <property type="match status" value="1"/>
</dbReference>
<evidence type="ECO:0000313" key="3">
    <source>
        <dbReference type="EMBL" id="MCX2975843.1"/>
    </source>
</evidence>
<name>A0ABT3T0S6_9GAMM</name>
<keyword evidence="4" id="KW-1185">Reference proteome</keyword>
<sequence>MTALRNLQRHLAGIIPGARLEPTVLPGCPEICLYLLNADYPQEALAASTVQRVMDNPLYWTFCWASGQVLGAHLLRHPERVADRRVLDFGCGSGVVSIAAALAGAGEVIACDHDPFALAVTERNAALNGVRVQLASDFDSLAGPIELITAADVLYDRENLPWLTRFLRRADEVLVADSRLQSFNYPAYSEIARQVSLTVPDLDESPEFREVRVYLSH</sequence>
<dbReference type="Gene3D" id="3.40.50.150">
    <property type="entry name" value="Vaccinia Virus protein VP39"/>
    <property type="match status" value="1"/>
</dbReference>
<dbReference type="GO" id="GO:0008168">
    <property type="term" value="F:methyltransferase activity"/>
    <property type="evidence" value="ECO:0007669"/>
    <property type="project" value="UniProtKB-KW"/>
</dbReference>
<protein>
    <submittedName>
        <fullName evidence="3">Methyltransferase</fullName>
    </submittedName>
</protein>
<keyword evidence="1 3" id="KW-0489">Methyltransferase</keyword>
<dbReference type="Proteomes" id="UP001143304">
    <property type="component" value="Unassembled WGS sequence"/>
</dbReference>
<dbReference type="InterPro" id="IPR029063">
    <property type="entry name" value="SAM-dependent_MTases_sf"/>
</dbReference>
<evidence type="ECO:0000256" key="2">
    <source>
        <dbReference type="ARBA" id="ARBA00022679"/>
    </source>
</evidence>
<proteinExistence type="predicted"/>
<evidence type="ECO:0000313" key="4">
    <source>
        <dbReference type="Proteomes" id="UP001143304"/>
    </source>
</evidence>
<dbReference type="Pfam" id="PF06325">
    <property type="entry name" value="PrmA"/>
    <property type="match status" value="1"/>
</dbReference>
<dbReference type="SUPFAM" id="SSF53335">
    <property type="entry name" value="S-adenosyl-L-methionine-dependent methyltransferases"/>
    <property type="match status" value="1"/>
</dbReference>
<evidence type="ECO:0000256" key="1">
    <source>
        <dbReference type="ARBA" id="ARBA00022603"/>
    </source>
</evidence>
<dbReference type="GO" id="GO:0032259">
    <property type="term" value="P:methylation"/>
    <property type="evidence" value="ECO:0007669"/>
    <property type="project" value="UniProtKB-KW"/>
</dbReference>
<organism evidence="3 4">
    <name type="scientific">Candidatus Marimicrobium litorale</name>
    <dbReference type="NCBI Taxonomy" id="2518991"/>
    <lineage>
        <taxon>Bacteria</taxon>
        <taxon>Pseudomonadati</taxon>
        <taxon>Pseudomonadota</taxon>
        <taxon>Gammaproteobacteria</taxon>
        <taxon>Cellvibrionales</taxon>
        <taxon>Halieaceae</taxon>
        <taxon>Marimicrobium</taxon>
    </lineage>
</organism>
<dbReference type="PANTHER" id="PTHR43648:SF1">
    <property type="entry name" value="ELECTRON TRANSFER FLAVOPROTEIN BETA SUBUNIT LYSINE METHYLTRANSFERASE"/>
    <property type="match status" value="1"/>
</dbReference>
<comment type="caution">
    <text evidence="3">The sequence shown here is derived from an EMBL/GenBank/DDBJ whole genome shotgun (WGS) entry which is preliminary data.</text>
</comment>
<keyword evidence="2" id="KW-0808">Transferase</keyword>
<accession>A0ABT3T0S6</accession>
<dbReference type="RefSeq" id="WP_279247604.1">
    <property type="nucleotide sequence ID" value="NZ_SHNO01000001.1"/>
</dbReference>
<gene>
    <name evidence="3" type="ORF">EYC82_00555</name>
</gene>
<dbReference type="PANTHER" id="PTHR43648">
    <property type="entry name" value="ELECTRON TRANSFER FLAVOPROTEIN BETA SUBUNIT LYSINE METHYLTRANSFERASE"/>
    <property type="match status" value="1"/>
</dbReference>
<reference evidence="3" key="1">
    <citation type="submission" date="2019-02" db="EMBL/GenBank/DDBJ databases">
        <authorList>
            <person name="Li S.-H."/>
        </authorList>
    </citation>
    <scope>NUCLEOTIDE SEQUENCE</scope>
    <source>
        <strain evidence="3">IMCC11814</strain>
    </source>
</reference>
<dbReference type="EMBL" id="SHNO01000001">
    <property type="protein sequence ID" value="MCX2975843.1"/>
    <property type="molecule type" value="Genomic_DNA"/>
</dbReference>
<dbReference type="InterPro" id="IPR050078">
    <property type="entry name" value="Ribosomal_L11_MeTrfase_PrmA"/>
</dbReference>